<gene>
    <name evidence="18" type="ORF">SAMN05216402_1795</name>
</gene>
<evidence type="ECO:0000256" key="14">
    <source>
        <dbReference type="PROSITE-ProRule" id="PRU01360"/>
    </source>
</evidence>
<evidence type="ECO:0000256" key="8">
    <source>
        <dbReference type="ARBA" id="ARBA00023004"/>
    </source>
</evidence>
<accession>A0ABY0TDM5</accession>
<evidence type="ECO:0000256" key="10">
    <source>
        <dbReference type="ARBA" id="ARBA00023077"/>
    </source>
</evidence>
<dbReference type="EMBL" id="FNKY01000001">
    <property type="protein sequence ID" value="SDQ67328.1"/>
    <property type="molecule type" value="Genomic_DNA"/>
</dbReference>
<keyword evidence="8" id="KW-0408">Iron</keyword>
<name>A0ABY0TDM5_9PROT</name>
<dbReference type="InterPro" id="IPR010105">
    <property type="entry name" value="TonB_sidphr_rcpt"/>
</dbReference>
<dbReference type="InterPro" id="IPR011662">
    <property type="entry name" value="Secretin/TonB_short_N"/>
</dbReference>
<evidence type="ECO:0000256" key="16">
    <source>
        <dbReference type="RuleBase" id="RU003357"/>
    </source>
</evidence>
<dbReference type="CDD" id="cd01347">
    <property type="entry name" value="ligand_gated_channel"/>
    <property type="match status" value="1"/>
</dbReference>
<dbReference type="InterPro" id="IPR036942">
    <property type="entry name" value="Beta-barrel_TonB_sf"/>
</dbReference>
<keyword evidence="11 14" id="KW-0472">Membrane</keyword>
<dbReference type="PANTHER" id="PTHR32552">
    <property type="entry name" value="FERRICHROME IRON RECEPTOR-RELATED"/>
    <property type="match status" value="1"/>
</dbReference>
<feature type="domain" description="Secretin/TonB short N-terminal" evidence="17">
    <location>
        <begin position="96"/>
        <end position="146"/>
    </location>
</feature>
<reference evidence="18 19" key="1">
    <citation type="submission" date="2016-10" db="EMBL/GenBank/DDBJ databases">
        <authorList>
            <person name="Varghese N."/>
            <person name="Submissions S."/>
        </authorList>
    </citation>
    <scope>NUCLEOTIDE SEQUENCE [LARGE SCALE GENOMIC DNA]</scope>
    <source>
        <strain evidence="18 19">Nl1</strain>
    </source>
</reference>
<dbReference type="SUPFAM" id="SSF56935">
    <property type="entry name" value="Porins"/>
    <property type="match status" value="1"/>
</dbReference>
<protein>
    <submittedName>
        <fullName evidence="18">Catecholate siderophore receptor</fullName>
    </submittedName>
</protein>
<keyword evidence="19" id="KW-1185">Reference proteome</keyword>
<keyword evidence="13 14" id="KW-0998">Cell outer membrane</keyword>
<keyword evidence="12 18" id="KW-0675">Receptor</keyword>
<keyword evidence="4 14" id="KW-1134">Transmembrane beta strand</keyword>
<comment type="similarity">
    <text evidence="2 14 16">Belongs to the TonB-dependent receptor family.</text>
</comment>
<dbReference type="PROSITE" id="PS01156">
    <property type="entry name" value="TONB_DEPENDENT_REC_2"/>
    <property type="match status" value="1"/>
</dbReference>
<evidence type="ECO:0000313" key="18">
    <source>
        <dbReference type="EMBL" id="SDQ67328.1"/>
    </source>
</evidence>
<keyword evidence="6 14" id="KW-0812">Transmembrane</keyword>
<keyword evidence="3 14" id="KW-0813">Transport</keyword>
<keyword evidence="5" id="KW-0410">Iron transport</keyword>
<evidence type="ECO:0000313" key="19">
    <source>
        <dbReference type="Proteomes" id="UP000183471"/>
    </source>
</evidence>
<proteinExistence type="inferred from homology"/>
<organism evidence="18 19">
    <name type="scientific">Nitrosospira multiformis</name>
    <dbReference type="NCBI Taxonomy" id="1231"/>
    <lineage>
        <taxon>Bacteria</taxon>
        <taxon>Pseudomonadati</taxon>
        <taxon>Pseudomonadota</taxon>
        <taxon>Betaproteobacteria</taxon>
        <taxon>Nitrosomonadales</taxon>
        <taxon>Nitrosomonadaceae</taxon>
        <taxon>Nitrosospira</taxon>
    </lineage>
</organism>
<dbReference type="InterPro" id="IPR010917">
    <property type="entry name" value="TonB_rcpt_CS"/>
</dbReference>
<dbReference type="PANTHER" id="PTHR32552:SF68">
    <property type="entry name" value="FERRICHROME OUTER MEMBRANE TRANSPORTER_PHAGE RECEPTOR"/>
    <property type="match status" value="1"/>
</dbReference>
<evidence type="ECO:0000256" key="15">
    <source>
        <dbReference type="PROSITE-ProRule" id="PRU10144"/>
    </source>
</evidence>
<keyword evidence="7" id="KW-0732">Signal</keyword>
<dbReference type="PROSITE" id="PS52016">
    <property type="entry name" value="TONB_DEPENDENT_REC_3"/>
    <property type="match status" value="1"/>
</dbReference>
<dbReference type="InterPro" id="IPR037066">
    <property type="entry name" value="Plug_dom_sf"/>
</dbReference>
<dbReference type="Pfam" id="PF07715">
    <property type="entry name" value="Plug"/>
    <property type="match status" value="1"/>
</dbReference>
<dbReference type="Proteomes" id="UP000183471">
    <property type="component" value="Unassembled WGS sequence"/>
</dbReference>
<feature type="short sequence motif" description="TonB C-terminal box" evidence="15">
    <location>
        <begin position="826"/>
        <end position="843"/>
    </location>
</feature>
<keyword evidence="9" id="KW-0406">Ion transport</keyword>
<evidence type="ECO:0000256" key="7">
    <source>
        <dbReference type="ARBA" id="ARBA00022729"/>
    </source>
</evidence>
<dbReference type="SMART" id="SM00965">
    <property type="entry name" value="STN"/>
    <property type="match status" value="1"/>
</dbReference>
<evidence type="ECO:0000256" key="2">
    <source>
        <dbReference type="ARBA" id="ARBA00009810"/>
    </source>
</evidence>
<evidence type="ECO:0000256" key="11">
    <source>
        <dbReference type="ARBA" id="ARBA00023136"/>
    </source>
</evidence>
<dbReference type="Gene3D" id="2.40.170.20">
    <property type="entry name" value="TonB-dependent receptor, beta-barrel domain"/>
    <property type="match status" value="1"/>
</dbReference>
<dbReference type="InterPro" id="IPR012910">
    <property type="entry name" value="Plug_dom"/>
</dbReference>
<sequence>MSLSHISHWESGRGWVIANVRQGSRNRCRIPFPLLQTLQCGLICFGVGAAMMLPQNVLAESATSSTASNGLAVHQFNISSGPLETALNALAKQAMIPISFDNLDVKDKTAQELKGSFTAQAGLNHLLSGSGLEAVAQSGGYIVRKSAITANQPATLPPVNVTAQPIIGPTDGYMATKSYTATRTDTPLRDVPQSITVVTKDLIKDQNILSMDAAVRYVPGVGISQGEGNRDAVIFRGNNSTGDFFVDGLRDDVQYIRDFYNTDRIEVLKGANGMIFGRGGGGGVINRVTKQASWTPITEIGATYGSYSQKRVTVDIGRAINEVAAFRLNAMYEHSNSFRNGFELERGGVNPTFTIKPTARTTVILGGEYFTDNRTADRGIPSFGATFAGGGMPGVVASGRPSDTHRSTFFGNAATSPTHTDVWALNSTLEHAFDNGLTVRNRTRYANYDKFYQNVFANGPATAQDATGTVAIAAYNNATQRDNIFNQTDFLYTLNTWGIKHEFMTGVEYGRQVTTNLRNTGFFNNTATSVNVPFFNPLALTPITYRPNATDANNHGVVEVVGVYLQDQITLHPQLKAVLGIRYDNFDTNFVNNRTSTRIHTTDNLVSPRAGLIYKPIETMSIYGNYSLAYVPRAGDQLSSLTPTNAALKPEQFMNLEVGAKWDIRPDLSLTTALYQLERNNVIVPVPNDPTRTMLVDGQRARGAEVGLMGRITPQWSVMGGYAYTDAEITKTQSLTAQAGAVVAQVPKHTFSMWNRYDFAPWLGLALGVVHRTHMYAAVDNTVLLPGFTRLDSAMYVRLNKTLRVQANIENIADIEYVASANNNNNIMPGAPRIYRLTVVANF</sequence>
<evidence type="ECO:0000256" key="4">
    <source>
        <dbReference type="ARBA" id="ARBA00022452"/>
    </source>
</evidence>
<evidence type="ECO:0000256" key="5">
    <source>
        <dbReference type="ARBA" id="ARBA00022496"/>
    </source>
</evidence>
<evidence type="ECO:0000256" key="9">
    <source>
        <dbReference type="ARBA" id="ARBA00023065"/>
    </source>
</evidence>
<evidence type="ECO:0000259" key="17">
    <source>
        <dbReference type="SMART" id="SM00965"/>
    </source>
</evidence>
<evidence type="ECO:0000256" key="6">
    <source>
        <dbReference type="ARBA" id="ARBA00022692"/>
    </source>
</evidence>
<dbReference type="Gene3D" id="2.170.130.10">
    <property type="entry name" value="TonB-dependent receptor, plug domain"/>
    <property type="match status" value="1"/>
</dbReference>
<evidence type="ECO:0000256" key="12">
    <source>
        <dbReference type="ARBA" id="ARBA00023170"/>
    </source>
</evidence>
<evidence type="ECO:0000256" key="3">
    <source>
        <dbReference type="ARBA" id="ARBA00022448"/>
    </source>
</evidence>
<dbReference type="InterPro" id="IPR000531">
    <property type="entry name" value="Beta-barrel_TonB"/>
</dbReference>
<dbReference type="NCBIfam" id="TIGR01783">
    <property type="entry name" value="TonB-siderophor"/>
    <property type="match status" value="1"/>
</dbReference>
<dbReference type="InterPro" id="IPR039426">
    <property type="entry name" value="TonB-dep_rcpt-like"/>
</dbReference>
<evidence type="ECO:0000256" key="1">
    <source>
        <dbReference type="ARBA" id="ARBA00004571"/>
    </source>
</evidence>
<keyword evidence="10 16" id="KW-0798">TonB box</keyword>
<dbReference type="Pfam" id="PF00593">
    <property type="entry name" value="TonB_dep_Rec_b-barrel"/>
    <property type="match status" value="1"/>
</dbReference>
<comment type="caution">
    <text evidence="18">The sequence shown here is derived from an EMBL/GenBank/DDBJ whole genome shotgun (WGS) entry which is preliminary data.</text>
</comment>
<evidence type="ECO:0000256" key="13">
    <source>
        <dbReference type="ARBA" id="ARBA00023237"/>
    </source>
</evidence>
<comment type="subcellular location">
    <subcellularLocation>
        <location evidence="1 14">Cell outer membrane</location>
        <topology evidence="1 14">Multi-pass membrane protein</topology>
    </subcellularLocation>
</comment>
<dbReference type="Gene3D" id="3.55.50.30">
    <property type="match status" value="1"/>
</dbReference>